<feature type="region of interest" description="Disordered" evidence="1">
    <location>
        <begin position="65"/>
        <end position="87"/>
    </location>
</feature>
<dbReference type="Gramene" id="KFK38992">
    <property type="protein sequence ID" value="KFK38992"/>
    <property type="gene ID" value="AALP_AA3G185900"/>
</dbReference>
<gene>
    <name evidence="2" type="ordered locus">AALP_Aa3g185900</name>
</gene>
<reference evidence="3" key="1">
    <citation type="journal article" date="2015" name="Nat. Plants">
        <title>Genome expansion of Arabis alpina linked with retrotransposition and reduced symmetric DNA methylation.</title>
        <authorList>
            <person name="Willing E.M."/>
            <person name="Rawat V."/>
            <person name="Mandakova T."/>
            <person name="Maumus F."/>
            <person name="James G.V."/>
            <person name="Nordstroem K.J."/>
            <person name="Becker C."/>
            <person name="Warthmann N."/>
            <person name="Chica C."/>
            <person name="Szarzynska B."/>
            <person name="Zytnicki M."/>
            <person name="Albani M.C."/>
            <person name="Kiefer C."/>
            <person name="Bergonzi S."/>
            <person name="Castaings L."/>
            <person name="Mateos J.L."/>
            <person name="Berns M.C."/>
            <person name="Bujdoso N."/>
            <person name="Piofczyk T."/>
            <person name="de Lorenzo L."/>
            <person name="Barrero-Sicilia C."/>
            <person name="Mateos I."/>
            <person name="Piednoel M."/>
            <person name="Hagmann J."/>
            <person name="Chen-Min-Tao R."/>
            <person name="Iglesias-Fernandez R."/>
            <person name="Schuster S.C."/>
            <person name="Alonso-Blanco C."/>
            <person name="Roudier F."/>
            <person name="Carbonero P."/>
            <person name="Paz-Ares J."/>
            <person name="Davis S.J."/>
            <person name="Pecinka A."/>
            <person name="Quesneville H."/>
            <person name="Colot V."/>
            <person name="Lysak M.A."/>
            <person name="Weigel D."/>
            <person name="Coupland G."/>
            <person name="Schneeberger K."/>
        </authorList>
    </citation>
    <scope>NUCLEOTIDE SEQUENCE [LARGE SCALE GENOMIC DNA]</scope>
    <source>
        <strain evidence="3">cv. Pajares</strain>
    </source>
</reference>
<feature type="region of interest" description="Disordered" evidence="1">
    <location>
        <begin position="1"/>
        <end position="20"/>
    </location>
</feature>
<protein>
    <submittedName>
        <fullName evidence="2">Uncharacterized protein</fullName>
    </submittedName>
</protein>
<dbReference type="EMBL" id="CM002871">
    <property type="protein sequence ID" value="KFK38992.1"/>
    <property type="molecule type" value="Genomic_DNA"/>
</dbReference>
<dbReference type="Proteomes" id="UP000029120">
    <property type="component" value="Chromosome 3"/>
</dbReference>
<proteinExistence type="predicted"/>
<name>A0A087HA40_ARAAL</name>
<feature type="compositionally biased region" description="Pro residues" evidence="1">
    <location>
        <begin position="71"/>
        <end position="85"/>
    </location>
</feature>
<organism evidence="2 3">
    <name type="scientific">Arabis alpina</name>
    <name type="common">Alpine rock-cress</name>
    <dbReference type="NCBI Taxonomy" id="50452"/>
    <lineage>
        <taxon>Eukaryota</taxon>
        <taxon>Viridiplantae</taxon>
        <taxon>Streptophyta</taxon>
        <taxon>Embryophyta</taxon>
        <taxon>Tracheophyta</taxon>
        <taxon>Spermatophyta</taxon>
        <taxon>Magnoliopsida</taxon>
        <taxon>eudicotyledons</taxon>
        <taxon>Gunneridae</taxon>
        <taxon>Pentapetalae</taxon>
        <taxon>rosids</taxon>
        <taxon>malvids</taxon>
        <taxon>Brassicales</taxon>
        <taxon>Brassicaceae</taxon>
        <taxon>Arabideae</taxon>
        <taxon>Arabis</taxon>
    </lineage>
</organism>
<dbReference type="AlphaFoldDB" id="A0A087HA40"/>
<evidence type="ECO:0000313" key="3">
    <source>
        <dbReference type="Proteomes" id="UP000029120"/>
    </source>
</evidence>
<accession>A0A087HA40</accession>
<evidence type="ECO:0000256" key="1">
    <source>
        <dbReference type="SAM" id="MobiDB-lite"/>
    </source>
</evidence>
<keyword evidence="3" id="KW-1185">Reference proteome</keyword>
<sequence length="194" mass="21439">MLLTFGTPPGFTGRSAPPESDDLVQFRKLRLSYGVLSPPNGTWSPVRHLSPKDIASVLCVKRSQSATSPLSKPPDLLPSEPPSPERPLFIPHRRFRELFPMVYIPLPSSALTNQAYHRWKTLPLVNPPRPHDPPDSLFPSPPPPCFPTLQSFSSAAQLPSTRLQRSSSFSVPVKIYFSTGVSDQPSLDIQSFVS</sequence>
<evidence type="ECO:0000313" key="2">
    <source>
        <dbReference type="EMBL" id="KFK38992.1"/>
    </source>
</evidence>